<evidence type="ECO:0000313" key="2">
    <source>
        <dbReference type="Proteomes" id="UP001141259"/>
    </source>
</evidence>
<protein>
    <recommendedName>
        <fullName evidence="3">MarR family protein</fullName>
    </recommendedName>
</protein>
<sequence length="73" mass="7841">MNLVQLKRADHALTTALEGALEPMGVTLAQANVLLFVDRYPLTTMPRLAAVTPQAMHRTVGGLQQHSGAGPHR</sequence>
<keyword evidence="2" id="KW-1185">Reference proteome</keyword>
<dbReference type="RefSeq" id="WP_259630076.1">
    <property type="nucleotide sequence ID" value="NZ_JANYMP010000050.1"/>
</dbReference>
<name>A0A9X2VZ18_9PSEU</name>
<dbReference type="Proteomes" id="UP001141259">
    <property type="component" value="Unassembled WGS sequence"/>
</dbReference>
<dbReference type="AlphaFoldDB" id="A0A9X2VZ18"/>
<reference evidence="1" key="1">
    <citation type="submission" date="2022-08" db="EMBL/GenBank/DDBJ databases">
        <authorList>
            <person name="Tistechok S."/>
            <person name="Samborskyy M."/>
            <person name="Roman I."/>
        </authorList>
    </citation>
    <scope>NUCLEOTIDE SEQUENCE</scope>
    <source>
        <strain evidence="1">DSM 103496</strain>
    </source>
</reference>
<accession>A0A9X2VZ18</accession>
<proteinExistence type="predicted"/>
<dbReference type="InterPro" id="IPR036388">
    <property type="entry name" value="WH-like_DNA-bd_sf"/>
</dbReference>
<evidence type="ECO:0008006" key="3">
    <source>
        <dbReference type="Google" id="ProtNLM"/>
    </source>
</evidence>
<dbReference type="SUPFAM" id="SSF46785">
    <property type="entry name" value="Winged helix' DNA-binding domain"/>
    <property type="match status" value="1"/>
</dbReference>
<dbReference type="InterPro" id="IPR036390">
    <property type="entry name" value="WH_DNA-bd_sf"/>
</dbReference>
<organism evidence="1 2">
    <name type="scientific">Umezawaea endophytica</name>
    <dbReference type="NCBI Taxonomy" id="1654476"/>
    <lineage>
        <taxon>Bacteria</taxon>
        <taxon>Bacillati</taxon>
        <taxon>Actinomycetota</taxon>
        <taxon>Actinomycetes</taxon>
        <taxon>Pseudonocardiales</taxon>
        <taxon>Pseudonocardiaceae</taxon>
        <taxon>Umezawaea</taxon>
    </lineage>
</organism>
<evidence type="ECO:0000313" key="1">
    <source>
        <dbReference type="EMBL" id="MCS7484629.1"/>
    </source>
</evidence>
<dbReference type="EMBL" id="JANYMP010000050">
    <property type="protein sequence ID" value="MCS7484629.1"/>
    <property type="molecule type" value="Genomic_DNA"/>
</dbReference>
<gene>
    <name evidence="1" type="ORF">NZH93_48040</name>
</gene>
<comment type="caution">
    <text evidence="1">The sequence shown here is derived from an EMBL/GenBank/DDBJ whole genome shotgun (WGS) entry which is preliminary data.</text>
</comment>
<dbReference type="Gene3D" id="1.10.10.10">
    <property type="entry name" value="Winged helix-like DNA-binding domain superfamily/Winged helix DNA-binding domain"/>
    <property type="match status" value="1"/>
</dbReference>